<feature type="short sequence motif" description="Q motif" evidence="5">
    <location>
        <begin position="18"/>
        <end position="46"/>
    </location>
</feature>
<dbReference type="PANTHER" id="PTHR47959">
    <property type="entry name" value="ATP-DEPENDENT RNA HELICASE RHLE-RELATED"/>
    <property type="match status" value="1"/>
</dbReference>
<keyword evidence="8" id="KW-1185">Reference proteome</keyword>
<evidence type="ECO:0000256" key="5">
    <source>
        <dbReference type="PROSITE-ProRule" id="PRU00552"/>
    </source>
</evidence>
<dbReference type="Pfam" id="PF00270">
    <property type="entry name" value="DEAD"/>
    <property type="match status" value="1"/>
</dbReference>
<keyword evidence="4" id="KW-0067">ATP-binding</keyword>
<dbReference type="EMBL" id="JAVXUP010001949">
    <property type="protein sequence ID" value="KAK3006782.1"/>
    <property type="molecule type" value="Genomic_DNA"/>
</dbReference>
<dbReference type="GO" id="GO:0005524">
    <property type="term" value="F:ATP binding"/>
    <property type="evidence" value="ECO:0007669"/>
    <property type="project" value="UniProtKB-KW"/>
</dbReference>
<evidence type="ECO:0000256" key="4">
    <source>
        <dbReference type="ARBA" id="ARBA00022840"/>
    </source>
</evidence>
<accession>A0AA89ALG1</accession>
<dbReference type="GO" id="GO:0003724">
    <property type="term" value="F:RNA helicase activity"/>
    <property type="evidence" value="ECO:0007669"/>
    <property type="project" value="InterPro"/>
</dbReference>
<dbReference type="InterPro" id="IPR027417">
    <property type="entry name" value="P-loop_NTPase"/>
</dbReference>
<dbReference type="PANTHER" id="PTHR47959:SF1">
    <property type="entry name" value="ATP-DEPENDENT RNA HELICASE DBPA"/>
    <property type="match status" value="1"/>
</dbReference>
<dbReference type="Gene3D" id="3.40.50.300">
    <property type="entry name" value="P-loop containing nucleotide triphosphate hydrolases"/>
    <property type="match status" value="1"/>
</dbReference>
<name>A0AA89ALG1_9ASTE</name>
<keyword evidence="1" id="KW-0547">Nucleotide-binding</keyword>
<evidence type="ECO:0000256" key="3">
    <source>
        <dbReference type="ARBA" id="ARBA00022806"/>
    </source>
</evidence>
<dbReference type="InterPro" id="IPR014014">
    <property type="entry name" value="RNA_helicase_DEAD_Q_motif"/>
</dbReference>
<dbReference type="GO" id="GO:0003676">
    <property type="term" value="F:nucleic acid binding"/>
    <property type="evidence" value="ECO:0007669"/>
    <property type="project" value="InterPro"/>
</dbReference>
<protein>
    <recommendedName>
        <fullName evidence="6">DEAD-box RNA helicase Q domain-containing protein</fullName>
    </recommendedName>
</protein>
<keyword evidence="3" id="KW-0347">Helicase</keyword>
<gene>
    <name evidence="7" type="ORF">RJ639_017201</name>
</gene>
<proteinExistence type="predicted"/>
<evidence type="ECO:0000313" key="8">
    <source>
        <dbReference type="Proteomes" id="UP001188597"/>
    </source>
</evidence>
<dbReference type="GO" id="GO:0016787">
    <property type="term" value="F:hydrolase activity"/>
    <property type="evidence" value="ECO:0007669"/>
    <property type="project" value="UniProtKB-KW"/>
</dbReference>
<dbReference type="AlphaFoldDB" id="A0AA89ALG1"/>
<feature type="domain" description="DEAD-box RNA helicase Q" evidence="6">
    <location>
        <begin position="18"/>
        <end position="46"/>
    </location>
</feature>
<dbReference type="InterPro" id="IPR011545">
    <property type="entry name" value="DEAD/DEAH_box_helicase_dom"/>
</dbReference>
<dbReference type="InterPro" id="IPR050079">
    <property type="entry name" value="DEAD_box_RNA_helicase"/>
</dbReference>
<dbReference type="PROSITE" id="PS51195">
    <property type="entry name" value="Q_MOTIF"/>
    <property type="match status" value="1"/>
</dbReference>
<dbReference type="Proteomes" id="UP001188597">
    <property type="component" value="Unassembled WGS sequence"/>
</dbReference>
<evidence type="ECO:0000256" key="2">
    <source>
        <dbReference type="ARBA" id="ARBA00022801"/>
    </source>
</evidence>
<evidence type="ECO:0000259" key="6">
    <source>
        <dbReference type="PROSITE" id="PS51195"/>
    </source>
</evidence>
<dbReference type="GO" id="GO:0005829">
    <property type="term" value="C:cytosol"/>
    <property type="evidence" value="ECO:0007669"/>
    <property type="project" value="TreeGrafter"/>
</dbReference>
<keyword evidence="2" id="KW-0378">Hydrolase</keyword>
<comment type="caution">
    <text evidence="7">The sequence shown here is derived from an EMBL/GenBank/DDBJ whole genome shotgun (WGS) entry which is preliminary data.</text>
</comment>
<sequence>METPQNLSGHQDDPDDKQTFEELGLDPRLIRALAKKGIDKPTPIQRTAIPLILEGKDVVARAETGSGKTFAYLLPLLQKLFVADSAAEKKSGLFGGDVTDRVMQSAIESGANRQGHA</sequence>
<evidence type="ECO:0000313" key="7">
    <source>
        <dbReference type="EMBL" id="KAK3006782.1"/>
    </source>
</evidence>
<dbReference type="SUPFAM" id="SSF52540">
    <property type="entry name" value="P-loop containing nucleoside triphosphate hydrolases"/>
    <property type="match status" value="1"/>
</dbReference>
<organism evidence="7 8">
    <name type="scientific">Escallonia herrerae</name>
    <dbReference type="NCBI Taxonomy" id="1293975"/>
    <lineage>
        <taxon>Eukaryota</taxon>
        <taxon>Viridiplantae</taxon>
        <taxon>Streptophyta</taxon>
        <taxon>Embryophyta</taxon>
        <taxon>Tracheophyta</taxon>
        <taxon>Spermatophyta</taxon>
        <taxon>Magnoliopsida</taxon>
        <taxon>eudicotyledons</taxon>
        <taxon>Gunneridae</taxon>
        <taxon>Pentapetalae</taxon>
        <taxon>asterids</taxon>
        <taxon>campanulids</taxon>
        <taxon>Escalloniales</taxon>
        <taxon>Escalloniaceae</taxon>
        <taxon>Escallonia</taxon>
    </lineage>
</organism>
<reference evidence="7" key="1">
    <citation type="submission" date="2022-12" db="EMBL/GenBank/DDBJ databases">
        <title>Draft genome assemblies for two species of Escallonia (Escalloniales).</title>
        <authorList>
            <person name="Chanderbali A."/>
            <person name="Dervinis C."/>
            <person name="Anghel I."/>
            <person name="Soltis D."/>
            <person name="Soltis P."/>
            <person name="Zapata F."/>
        </authorList>
    </citation>
    <scope>NUCLEOTIDE SEQUENCE</scope>
    <source>
        <strain evidence="7">UCBG64.0493</strain>
        <tissue evidence="7">Leaf</tissue>
    </source>
</reference>
<evidence type="ECO:0000256" key="1">
    <source>
        <dbReference type="ARBA" id="ARBA00022741"/>
    </source>
</evidence>